<dbReference type="GO" id="GO:0015074">
    <property type="term" value="P:DNA integration"/>
    <property type="evidence" value="ECO:0007669"/>
    <property type="project" value="UniProtKB-KW"/>
</dbReference>
<keyword evidence="3" id="KW-0238">DNA-binding</keyword>
<dbReference type="InterPro" id="IPR011010">
    <property type="entry name" value="DNA_brk_join_enz"/>
</dbReference>
<dbReference type="InterPro" id="IPR002104">
    <property type="entry name" value="Integrase_catalytic"/>
</dbReference>
<evidence type="ECO:0000256" key="1">
    <source>
        <dbReference type="ARBA" id="ARBA00008857"/>
    </source>
</evidence>
<comment type="similarity">
    <text evidence="1">Belongs to the 'phage' integrase family.</text>
</comment>
<keyword evidence="5" id="KW-1179">Viral genome integration</keyword>
<dbReference type="GO" id="GO:0003677">
    <property type="term" value="F:DNA binding"/>
    <property type="evidence" value="ECO:0007669"/>
    <property type="project" value="UniProtKB-KW"/>
</dbReference>
<dbReference type="PROSITE" id="PS51900">
    <property type="entry name" value="CB"/>
    <property type="match status" value="1"/>
</dbReference>
<gene>
    <name evidence="9" type="ORF">MNB_SUP05-12-488</name>
</gene>
<dbReference type="InterPro" id="IPR044068">
    <property type="entry name" value="CB"/>
</dbReference>
<proteinExistence type="inferred from homology"/>
<dbReference type="InterPro" id="IPR013762">
    <property type="entry name" value="Integrase-like_cat_sf"/>
</dbReference>
<organism evidence="9">
    <name type="scientific">hydrothermal vent metagenome</name>
    <dbReference type="NCBI Taxonomy" id="652676"/>
    <lineage>
        <taxon>unclassified sequences</taxon>
        <taxon>metagenomes</taxon>
        <taxon>ecological metagenomes</taxon>
    </lineage>
</organism>
<dbReference type="InterPro" id="IPR038488">
    <property type="entry name" value="Integrase_DNA-bd_sf"/>
</dbReference>
<dbReference type="Gene3D" id="1.10.443.10">
    <property type="entry name" value="Intergrase catalytic core"/>
    <property type="match status" value="1"/>
</dbReference>
<evidence type="ECO:0000256" key="6">
    <source>
        <dbReference type="ARBA" id="ARBA00023296"/>
    </source>
</evidence>
<evidence type="ECO:0000256" key="2">
    <source>
        <dbReference type="ARBA" id="ARBA00022908"/>
    </source>
</evidence>
<dbReference type="PANTHER" id="PTHR30629">
    <property type="entry name" value="PROPHAGE INTEGRASE"/>
    <property type="match status" value="1"/>
</dbReference>
<dbReference type="GO" id="GO:0006310">
    <property type="term" value="P:DNA recombination"/>
    <property type="evidence" value="ECO:0007669"/>
    <property type="project" value="UniProtKB-KW"/>
</dbReference>
<dbReference type="InterPro" id="IPR025166">
    <property type="entry name" value="Integrase_DNA_bind_dom"/>
</dbReference>
<dbReference type="Gene3D" id="3.30.160.390">
    <property type="entry name" value="Integrase, DNA-binding domain"/>
    <property type="match status" value="1"/>
</dbReference>
<dbReference type="GO" id="GO:0044826">
    <property type="term" value="P:viral genome integration into host DNA"/>
    <property type="evidence" value="ECO:0007669"/>
    <property type="project" value="UniProtKB-KW"/>
</dbReference>
<accession>A0A1W1DEI2</accession>
<dbReference type="EMBL" id="FPHT01000002">
    <property type="protein sequence ID" value="SFV79660.1"/>
    <property type="molecule type" value="Genomic_DNA"/>
</dbReference>
<dbReference type="InterPro" id="IPR010998">
    <property type="entry name" value="Integrase_recombinase_N"/>
</dbReference>
<keyword evidence="2" id="KW-0229">DNA integration</keyword>
<dbReference type="PROSITE" id="PS51898">
    <property type="entry name" value="TYR_RECOMBINASE"/>
    <property type="match status" value="1"/>
</dbReference>
<dbReference type="Gene3D" id="1.10.150.130">
    <property type="match status" value="1"/>
</dbReference>
<sequence>MNNFTVKQLDALKLPEKDKRVIYYDSNVRGLALRLTSTGTKTFLIIKRVNSKKVYSTLGHYPDMTITQARKKARTVLNIMSDGVNPNEKSLENELKKITLKQVLDDYITSRGTNLKVDTVNNYRGAFNGYLKDWGEKELLSISRDMVEKRHRKITKQSPTRANTVMRLVRALFNYAMGEYEDADGNPIVLHNPTQRLSHIKAWNREKRKQTIIKSYDLKTWWDAVHALPTHELNAKKPNHSETARDYFIFVLLTGLRRREASTLTWANIDFKDNTLNIEDTKNHESHALPLTDYLVKLLRQRKANTDSIFVFEGNDPTKPMNDPKKQLAKAREISKLYFNIHDLRRTFITIAESLGVPKYALKQLINHKDARDVTAGYIIMDVERLRQPMNDITDYILEQVK</sequence>
<dbReference type="Pfam" id="PF13356">
    <property type="entry name" value="Arm-DNA-bind_3"/>
    <property type="match status" value="1"/>
</dbReference>
<dbReference type="SUPFAM" id="SSF56349">
    <property type="entry name" value="DNA breaking-rejoining enzymes"/>
    <property type="match status" value="1"/>
</dbReference>
<dbReference type="Pfam" id="PF00589">
    <property type="entry name" value="Phage_integrase"/>
    <property type="match status" value="1"/>
</dbReference>
<protein>
    <submittedName>
        <fullName evidence="9">Phage related integrase</fullName>
    </submittedName>
</protein>
<feature type="domain" description="Core-binding (CB)" evidence="8">
    <location>
        <begin position="98"/>
        <end position="177"/>
    </location>
</feature>
<keyword evidence="6" id="KW-1160">Virus entry into host cell</keyword>
<reference evidence="9" key="1">
    <citation type="submission" date="2016-10" db="EMBL/GenBank/DDBJ databases">
        <authorList>
            <person name="de Groot N.N."/>
        </authorList>
    </citation>
    <scope>NUCLEOTIDE SEQUENCE</scope>
</reference>
<evidence type="ECO:0000259" key="8">
    <source>
        <dbReference type="PROSITE" id="PS51900"/>
    </source>
</evidence>
<evidence type="ECO:0000259" key="7">
    <source>
        <dbReference type="PROSITE" id="PS51898"/>
    </source>
</evidence>
<name>A0A1W1DEI2_9ZZZZ</name>
<dbReference type="PANTHER" id="PTHR30629:SF2">
    <property type="entry name" value="PROPHAGE INTEGRASE INTS-RELATED"/>
    <property type="match status" value="1"/>
</dbReference>
<dbReference type="InterPro" id="IPR050808">
    <property type="entry name" value="Phage_Integrase"/>
</dbReference>
<dbReference type="AlphaFoldDB" id="A0A1W1DEI2"/>
<evidence type="ECO:0000256" key="3">
    <source>
        <dbReference type="ARBA" id="ARBA00023125"/>
    </source>
</evidence>
<evidence type="ECO:0000313" key="9">
    <source>
        <dbReference type="EMBL" id="SFV79660.1"/>
    </source>
</evidence>
<feature type="domain" description="Tyr recombinase" evidence="7">
    <location>
        <begin position="207"/>
        <end position="391"/>
    </location>
</feature>
<dbReference type="GO" id="GO:0046718">
    <property type="term" value="P:symbiont entry into host cell"/>
    <property type="evidence" value="ECO:0007669"/>
    <property type="project" value="UniProtKB-KW"/>
</dbReference>
<dbReference type="GO" id="GO:0075713">
    <property type="term" value="P:establishment of integrated proviral latency"/>
    <property type="evidence" value="ECO:0007669"/>
    <property type="project" value="UniProtKB-KW"/>
</dbReference>
<keyword evidence="4" id="KW-0233">DNA recombination</keyword>
<evidence type="ECO:0000256" key="4">
    <source>
        <dbReference type="ARBA" id="ARBA00023172"/>
    </source>
</evidence>
<evidence type="ECO:0000256" key="5">
    <source>
        <dbReference type="ARBA" id="ARBA00023195"/>
    </source>
</evidence>